<reference evidence="2 3" key="1">
    <citation type="journal article" date="2016" name="Nat. Commun.">
        <title>Thousands of microbial genomes shed light on interconnected biogeochemical processes in an aquifer system.</title>
        <authorList>
            <person name="Anantharaman K."/>
            <person name="Brown C.T."/>
            <person name="Hug L.A."/>
            <person name="Sharon I."/>
            <person name="Castelle C.J."/>
            <person name="Probst A.J."/>
            <person name="Thomas B.C."/>
            <person name="Singh A."/>
            <person name="Wilkins M.J."/>
            <person name="Karaoz U."/>
            <person name="Brodie E.L."/>
            <person name="Williams K.H."/>
            <person name="Hubbard S.S."/>
            <person name="Banfield J.F."/>
        </authorList>
    </citation>
    <scope>NUCLEOTIDE SEQUENCE [LARGE SCALE GENOMIC DNA]</scope>
</reference>
<dbReference type="InterPro" id="IPR051916">
    <property type="entry name" value="GPI-anchor_lipid_remodeler"/>
</dbReference>
<dbReference type="PANTHER" id="PTHR14859:SF1">
    <property type="entry name" value="PGAP2-INTERACTING PROTEIN"/>
    <property type="match status" value="1"/>
</dbReference>
<dbReference type="GO" id="GO:0003824">
    <property type="term" value="F:catalytic activity"/>
    <property type="evidence" value="ECO:0007669"/>
    <property type="project" value="InterPro"/>
</dbReference>
<gene>
    <name evidence="2" type="ORF">A2591_02660</name>
</gene>
<dbReference type="InterPro" id="IPR036691">
    <property type="entry name" value="Endo/exonu/phosph_ase_sf"/>
</dbReference>
<name>A0A1G2SMS3_9BACT</name>
<protein>
    <recommendedName>
        <fullName evidence="1">Endonuclease/exonuclease/phosphatase domain-containing protein</fullName>
    </recommendedName>
</protein>
<evidence type="ECO:0000313" key="3">
    <source>
        <dbReference type="Proteomes" id="UP000178168"/>
    </source>
</evidence>
<dbReference type="AlphaFoldDB" id="A0A1G2SMS3"/>
<dbReference type="SUPFAM" id="SSF56219">
    <property type="entry name" value="DNase I-like"/>
    <property type="match status" value="1"/>
</dbReference>
<sequence>MKIVALNTWGGRAGKDKLLEFFARHKDVDVFCLQEIWAAPYEHLDGHMAGGRPMDHTQIMVYGLQDITAAMPEYEVYFHPHHADNYGLVLLVRRGLAVTNVGELFVYKHKGHVPEGDIGNHARNIQHATIMHDGKQITVVNFHGLWNGKGKGDSEDRLVQSDAIINFLKGLTTPYVLCGDFNLLPDTKSILKFETFGARNLIKEYGITSTRTRLYDKYDKAEQFADYAFVSNDVSVRGFSILPDEVSDHAPLYLDIE</sequence>
<dbReference type="GO" id="GO:0016020">
    <property type="term" value="C:membrane"/>
    <property type="evidence" value="ECO:0007669"/>
    <property type="project" value="GOC"/>
</dbReference>
<dbReference type="Gene3D" id="3.60.10.10">
    <property type="entry name" value="Endonuclease/exonuclease/phosphatase"/>
    <property type="match status" value="1"/>
</dbReference>
<evidence type="ECO:0000259" key="1">
    <source>
        <dbReference type="Pfam" id="PF03372"/>
    </source>
</evidence>
<dbReference type="GO" id="GO:0006506">
    <property type="term" value="P:GPI anchor biosynthetic process"/>
    <property type="evidence" value="ECO:0007669"/>
    <property type="project" value="TreeGrafter"/>
</dbReference>
<organism evidence="2 3">
    <name type="scientific">Candidatus Yonathbacteria bacterium RIFOXYD1_FULL_52_36</name>
    <dbReference type="NCBI Taxonomy" id="1802730"/>
    <lineage>
        <taxon>Bacteria</taxon>
        <taxon>Candidatus Yonathiibacteriota</taxon>
    </lineage>
</organism>
<dbReference type="PANTHER" id="PTHR14859">
    <property type="entry name" value="CALCOFLUOR WHITE HYPERSENSITIVE PROTEIN PRECURSOR"/>
    <property type="match status" value="1"/>
</dbReference>
<dbReference type="InterPro" id="IPR005135">
    <property type="entry name" value="Endo/exonuclease/phosphatase"/>
</dbReference>
<proteinExistence type="predicted"/>
<dbReference type="Proteomes" id="UP000178168">
    <property type="component" value="Unassembled WGS sequence"/>
</dbReference>
<evidence type="ECO:0000313" key="2">
    <source>
        <dbReference type="EMBL" id="OHA86375.1"/>
    </source>
</evidence>
<dbReference type="STRING" id="1802730.A2591_02660"/>
<feature type="domain" description="Endonuclease/exonuclease/phosphatase" evidence="1">
    <location>
        <begin position="6"/>
        <end position="249"/>
    </location>
</feature>
<dbReference type="Pfam" id="PF03372">
    <property type="entry name" value="Exo_endo_phos"/>
    <property type="match status" value="1"/>
</dbReference>
<accession>A0A1G2SMS3</accession>
<dbReference type="EMBL" id="MHUZ01000002">
    <property type="protein sequence ID" value="OHA86375.1"/>
    <property type="molecule type" value="Genomic_DNA"/>
</dbReference>
<comment type="caution">
    <text evidence="2">The sequence shown here is derived from an EMBL/GenBank/DDBJ whole genome shotgun (WGS) entry which is preliminary data.</text>
</comment>